<keyword evidence="3" id="KW-0808">Transferase</keyword>
<dbReference type="Gene3D" id="3.10.50.30">
    <property type="entry name" value="Transcription elongation factor, GreA/GreB, C-terminal domain"/>
    <property type="match status" value="1"/>
</dbReference>
<dbReference type="STRING" id="40216.GCA_001917365_01541"/>
<dbReference type="Gene3D" id="1.10.286.20">
    <property type="match status" value="1"/>
</dbReference>
<dbReference type="GO" id="GO:0032784">
    <property type="term" value="P:regulation of DNA-templated transcription elongation"/>
    <property type="evidence" value="ECO:0007669"/>
    <property type="project" value="InterPro"/>
</dbReference>
<dbReference type="RefSeq" id="WP_005019540.1">
    <property type="nucleotide sequence ID" value="NZ_BKHE01000062.1"/>
</dbReference>
<proteinExistence type="predicted"/>
<evidence type="ECO:0000313" key="6">
    <source>
        <dbReference type="Proteomes" id="UP000314285"/>
    </source>
</evidence>
<dbReference type="InterPro" id="IPR023459">
    <property type="entry name" value="Tscrpt_elong_fac_GreA/B_fam"/>
</dbReference>
<dbReference type="EMBL" id="VFBM01000019">
    <property type="protein sequence ID" value="TNX86014.1"/>
    <property type="molecule type" value="Genomic_DNA"/>
</dbReference>
<reference evidence="4 6" key="2">
    <citation type="submission" date="2019-06" db="EMBL/GenBank/DDBJ databases">
        <title>Genome of Acinetobacter radioresistens APH1, a phenol degrading strain.</title>
        <authorList>
            <person name="Liu Y."/>
        </authorList>
    </citation>
    <scope>NUCLEOTIDE SEQUENCE [LARGE SCALE GENOMIC DNA]</scope>
    <source>
        <strain evidence="4 6">APH1</strain>
    </source>
</reference>
<protein>
    <submittedName>
        <fullName evidence="3">Nucleoside diphosphate kinase regulator</fullName>
    </submittedName>
</protein>
<dbReference type="NCBIfam" id="NF004396">
    <property type="entry name" value="PRK05753.1"/>
    <property type="match status" value="1"/>
</dbReference>
<dbReference type="Proteomes" id="UP000314285">
    <property type="component" value="Unassembled WGS sequence"/>
</dbReference>
<evidence type="ECO:0000313" key="5">
    <source>
        <dbReference type="Proteomes" id="UP000262257"/>
    </source>
</evidence>
<feature type="domain" description="Transcription elongation factor GreA/GreB C-terminal" evidence="1">
    <location>
        <begin position="49"/>
        <end position="125"/>
    </location>
</feature>
<accession>A0A2T1IWG0</accession>
<dbReference type="GO" id="GO:0006354">
    <property type="term" value="P:DNA-templated transcription elongation"/>
    <property type="evidence" value="ECO:0007669"/>
    <property type="project" value="TreeGrafter"/>
</dbReference>
<evidence type="ECO:0000259" key="2">
    <source>
        <dbReference type="Pfam" id="PF14760"/>
    </source>
</evidence>
<evidence type="ECO:0000313" key="3">
    <source>
        <dbReference type="EMBL" id="HCM31134.1"/>
    </source>
</evidence>
<keyword evidence="3" id="KW-0418">Kinase</keyword>
<feature type="domain" description="Regulator of nucleoside diphosphate kinase N-terminal" evidence="2">
    <location>
        <begin position="4"/>
        <end position="43"/>
    </location>
</feature>
<reference evidence="3 5" key="1">
    <citation type="journal article" date="2018" name="Nat. Biotechnol.">
        <title>A standardized bacterial taxonomy based on genome phylogeny substantially revises the tree of life.</title>
        <authorList>
            <person name="Parks D.H."/>
            <person name="Chuvochina M."/>
            <person name="Waite D.W."/>
            <person name="Rinke C."/>
            <person name="Skarshewski A."/>
            <person name="Chaumeil P.A."/>
            <person name="Hugenholtz P."/>
        </authorList>
    </citation>
    <scope>NUCLEOTIDE SEQUENCE [LARGE SCALE GENOMIC DNA]</scope>
    <source>
        <strain evidence="3">UBA10045</strain>
    </source>
</reference>
<dbReference type="SUPFAM" id="SSF54534">
    <property type="entry name" value="FKBP-like"/>
    <property type="match status" value="1"/>
</dbReference>
<dbReference type="PANTHER" id="PTHR30437">
    <property type="entry name" value="TRANSCRIPTION ELONGATION FACTOR GREA"/>
    <property type="match status" value="1"/>
</dbReference>
<dbReference type="GO" id="GO:0016301">
    <property type="term" value="F:kinase activity"/>
    <property type="evidence" value="ECO:0007669"/>
    <property type="project" value="UniProtKB-KW"/>
</dbReference>
<dbReference type="InterPro" id="IPR001437">
    <property type="entry name" value="Tscrpt_elong_fac_GreA/B_C"/>
</dbReference>
<dbReference type="GeneID" id="56306219"/>
<dbReference type="Proteomes" id="UP000262257">
    <property type="component" value="Unassembled WGS sequence"/>
</dbReference>
<dbReference type="PANTHER" id="PTHR30437:SF5">
    <property type="entry name" value="REGULATOR OF NUCLEOSIDE DIPHOSPHATE KINASE"/>
    <property type="match status" value="1"/>
</dbReference>
<dbReference type="InterPro" id="IPR036953">
    <property type="entry name" value="GreA/GreB_C_sf"/>
</dbReference>
<dbReference type="KEGG" id="arj:DOM24_08990"/>
<dbReference type="GO" id="GO:0003677">
    <property type="term" value="F:DNA binding"/>
    <property type="evidence" value="ECO:0007669"/>
    <property type="project" value="InterPro"/>
</dbReference>
<dbReference type="InterPro" id="IPR029462">
    <property type="entry name" value="Rnk_N"/>
</dbReference>
<evidence type="ECO:0000259" key="1">
    <source>
        <dbReference type="Pfam" id="PF01272"/>
    </source>
</evidence>
<comment type="caution">
    <text evidence="3">The sequence shown here is derived from an EMBL/GenBank/DDBJ whole genome shotgun (WGS) entry which is preliminary data.</text>
</comment>
<sequence length="134" mass="15133">MAKPNIIISSQDLHRLETMLEHQSHMTQTIEHLEDELARAEVVEPHEIPANVVSMNTRVLITIAPSTEPTEIQLVYPHDFRGDKGQVNVLAPIGAAILGLAEGQEIEWPQPDGHLMKVKIEKVLYQPEREGDYR</sequence>
<dbReference type="Pfam" id="PF01272">
    <property type="entry name" value="GreA_GreB"/>
    <property type="match status" value="1"/>
</dbReference>
<dbReference type="AlphaFoldDB" id="A0A2T1IWG0"/>
<dbReference type="EMBL" id="DPXL01000075">
    <property type="protein sequence ID" value="HCM31134.1"/>
    <property type="molecule type" value="Genomic_DNA"/>
</dbReference>
<dbReference type="GO" id="GO:0070063">
    <property type="term" value="F:RNA polymerase binding"/>
    <property type="evidence" value="ECO:0007669"/>
    <property type="project" value="InterPro"/>
</dbReference>
<name>A0A2T1IWG0_ACIRA</name>
<evidence type="ECO:0000313" key="4">
    <source>
        <dbReference type="EMBL" id="TNX86014.1"/>
    </source>
</evidence>
<dbReference type="Pfam" id="PF14760">
    <property type="entry name" value="Rnk_N"/>
    <property type="match status" value="1"/>
</dbReference>
<gene>
    <name evidence="3" type="ORF">DIC32_05645</name>
    <name evidence="4" type="ORF">FHY67_14275</name>
</gene>
<organism evidence="3 5">
    <name type="scientific">Acinetobacter radioresistens</name>
    <dbReference type="NCBI Taxonomy" id="40216"/>
    <lineage>
        <taxon>Bacteria</taxon>
        <taxon>Pseudomonadati</taxon>
        <taxon>Pseudomonadota</taxon>
        <taxon>Gammaproteobacteria</taxon>
        <taxon>Moraxellales</taxon>
        <taxon>Moraxellaceae</taxon>
        <taxon>Acinetobacter</taxon>
    </lineage>
</organism>